<dbReference type="CDD" id="cd09117">
    <property type="entry name" value="PLDc_Bfil_DEXD_like"/>
    <property type="match status" value="1"/>
</dbReference>
<dbReference type="Proteomes" id="UP000001436">
    <property type="component" value="Chromosome"/>
</dbReference>
<keyword evidence="2" id="KW-1185">Reference proteome</keyword>
<dbReference type="AlphaFoldDB" id="Q8Y160"/>
<accession>Q8Y160</accession>
<name>Q8Y160_RALN1</name>
<dbReference type="KEGG" id="rso:RSc0832"/>
<organism evidence="1 2">
    <name type="scientific">Ralstonia nicotianae (strain ATCC BAA-1114 / GMI1000)</name>
    <name type="common">Ralstonia solanacearum</name>
    <dbReference type="NCBI Taxonomy" id="267608"/>
    <lineage>
        <taxon>Bacteria</taxon>
        <taxon>Pseudomonadati</taxon>
        <taxon>Pseudomonadota</taxon>
        <taxon>Betaproteobacteria</taxon>
        <taxon>Burkholderiales</taxon>
        <taxon>Burkholderiaceae</taxon>
        <taxon>Ralstonia</taxon>
        <taxon>Ralstonia solanacearum species complex</taxon>
    </lineage>
</organism>
<sequence length="231" mass="25947">MLLASRECKRGNVIPIAITLRKHFSDSYYRDTLVRALNSPNIDSAYIASGFFSDFTGRLDGSAPDFAIGEQMDGKKVFLFGSYNKEEEASLMALRDAFAQRGLEAYARRLAPPESGGLKLRWHAKVAVFLSSTRPVLAVVGSSNLTNPSMYGNSERRFTASPGPIHVEADSFYWLRSHTDAAQTMHDVFHYWGGGRLASQITFDHEKFDTEIEKLIESLYSDLLAYSWRDL</sequence>
<protein>
    <recommendedName>
        <fullName evidence="3">Phospholipase D-like domain-containing protein</fullName>
    </recommendedName>
</protein>
<gene>
    <name evidence="1" type="ordered locus">RSc0832</name>
</gene>
<dbReference type="Gene3D" id="3.30.870.10">
    <property type="entry name" value="Endonuclease Chain A"/>
    <property type="match status" value="1"/>
</dbReference>
<evidence type="ECO:0000313" key="1">
    <source>
        <dbReference type="EMBL" id="CAD14534.1"/>
    </source>
</evidence>
<evidence type="ECO:0008006" key="3">
    <source>
        <dbReference type="Google" id="ProtNLM"/>
    </source>
</evidence>
<reference evidence="1 2" key="1">
    <citation type="journal article" date="2002" name="Nature">
        <title>Genome sequence of the plant pathogen Ralstonia solanacearum.</title>
        <authorList>
            <person name="Salanoubat M."/>
            <person name="Genin S."/>
            <person name="Artiguenave F."/>
            <person name="Gouzy J."/>
            <person name="Mangenot S."/>
            <person name="Arlat M."/>
            <person name="Billault A."/>
            <person name="Brottier P."/>
            <person name="Camus J.C."/>
            <person name="Cattolico L."/>
            <person name="Chandler M."/>
            <person name="Choisne N."/>
            <person name="Claudel-Renard C."/>
            <person name="Cunnac S."/>
            <person name="Demange N."/>
            <person name="Gaspin C."/>
            <person name="Lavie M."/>
            <person name="Moisan A."/>
            <person name="Robert C."/>
            <person name="Saurin W."/>
            <person name="Schiex T."/>
            <person name="Siguier P."/>
            <person name="Thebault P."/>
            <person name="Whalen M."/>
            <person name="Wincker P."/>
            <person name="Levy M."/>
            <person name="Weissenbach J."/>
            <person name="Boucher C.A."/>
        </authorList>
    </citation>
    <scope>NUCLEOTIDE SEQUENCE [LARGE SCALE GENOMIC DNA]</scope>
    <source>
        <strain evidence="2">ATCC BAA-1114 / GMI1000</strain>
    </source>
</reference>
<dbReference type="EnsemblBacteria" id="CAD14534">
    <property type="protein sequence ID" value="CAD14534"/>
    <property type="gene ID" value="RSc0832"/>
</dbReference>
<proteinExistence type="predicted"/>
<dbReference type="HOGENOM" id="CLU_1198985_0_0_4"/>
<dbReference type="EMBL" id="AL646052">
    <property type="protein sequence ID" value="CAD14534.1"/>
    <property type="molecule type" value="Genomic_DNA"/>
</dbReference>
<evidence type="ECO:0000313" key="2">
    <source>
        <dbReference type="Proteomes" id="UP000001436"/>
    </source>
</evidence>